<keyword evidence="3" id="KW-1185">Reference proteome</keyword>
<organism evidence="2 3">
    <name type="scientific">Diaporthe vaccinii</name>
    <dbReference type="NCBI Taxonomy" id="105482"/>
    <lineage>
        <taxon>Eukaryota</taxon>
        <taxon>Fungi</taxon>
        <taxon>Dikarya</taxon>
        <taxon>Ascomycota</taxon>
        <taxon>Pezizomycotina</taxon>
        <taxon>Sordariomycetes</taxon>
        <taxon>Sordariomycetidae</taxon>
        <taxon>Diaporthales</taxon>
        <taxon>Diaporthaceae</taxon>
        <taxon>Diaporthe</taxon>
        <taxon>Diaporthe eres species complex</taxon>
    </lineage>
</organism>
<evidence type="ECO:0000313" key="2">
    <source>
        <dbReference type="EMBL" id="KAL2273571.1"/>
    </source>
</evidence>
<reference evidence="2 3" key="1">
    <citation type="submission" date="2024-03" db="EMBL/GenBank/DDBJ databases">
        <title>A high-quality draft genome sequence of Diaporthe vaccinii, a causative agent of upright dieback and viscid rot disease in cranberry plants.</title>
        <authorList>
            <person name="Sarrasin M."/>
            <person name="Lang B.F."/>
            <person name="Burger G."/>
        </authorList>
    </citation>
    <scope>NUCLEOTIDE SEQUENCE [LARGE SCALE GENOMIC DNA]</scope>
    <source>
        <strain evidence="2 3">IS7</strain>
    </source>
</reference>
<dbReference type="Proteomes" id="UP001600888">
    <property type="component" value="Unassembled WGS sequence"/>
</dbReference>
<accession>A0ABR4DT64</accession>
<protein>
    <submittedName>
        <fullName evidence="2">Uncharacterized protein</fullName>
    </submittedName>
</protein>
<dbReference type="EMBL" id="JBAWTH010000181">
    <property type="protein sequence ID" value="KAL2273571.1"/>
    <property type="molecule type" value="Genomic_DNA"/>
</dbReference>
<comment type="caution">
    <text evidence="2">The sequence shown here is derived from an EMBL/GenBank/DDBJ whole genome shotgun (WGS) entry which is preliminary data.</text>
</comment>
<name>A0ABR4DT64_9PEZI</name>
<evidence type="ECO:0000256" key="1">
    <source>
        <dbReference type="SAM" id="MobiDB-lite"/>
    </source>
</evidence>
<feature type="region of interest" description="Disordered" evidence="1">
    <location>
        <begin position="78"/>
        <end position="105"/>
    </location>
</feature>
<sequence>MIQNFERAVPCYNTFFRPIYPHLTSSRAVRVSTSIWASKRTQYVRSEKKKKHSVFAKKGHPGIQQLCVCIQCPPTLFNHKPRKASPRKTDSYGHKGAMSCSLERP</sequence>
<gene>
    <name evidence="2" type="ORF">FJTKL_04417</name>
</gene>
<proteinExistence type="predicted"/>
<evidence type="ECO:0000313" key="3">
    <source>
        <dbReference type="Proteomes" id="UP001600888"/>
    </source>
</evidence>